<dbReference type="EMBL" id="NISJ01000004">
    <property type="protein sequence ID" value="OWQ97805.1"/>
    <property type="molecule type" value="Genomic_DNA"/>
</dbReference>
<proteinExistence type="predicted"/>
<dbReference type="Proteomes" id="UP000197097">
    <property type="component" value="Unassembled WGS sequence"/>
</dbReference>
<evidence type="ECO:0000313" key="2">
    <source>
        <dbReference type="Proteomes" id="UP000197097"/>
    </source>
</evidence>
<accession>A0A246JXI0</accession>
<sequence>MLCVLAPVGGAAAEDAVSESDRFFLDEAAAACRSGDFPAFLWPFANSRLVRERYTAPAVGSGVEGSAREVPANRYLAADDFPVVMIDYSYVTGASARRFDAPGGGDPGQLVTVQVEFNTASTGTERVDWVPGRFEPGEGDGPGTLIEKTGPGGYLIFRPTADCWQLTDDIRNPARAR</sequence>
<protein>
    <submittedName>
        <fullName evidence="1">Uncharacterized protein</fullName>
    </submittedName>
</protein>
<reference evidence="1 2" key="1">
    <citation type="journal article" date="2002" name="Int. J. Syst. Evol. Microbiol.">
        <title>Sphingopyxis witflariensis sp. nov., isolated from activated sludge.</title>
        <authorList>
            <person name="Kampfer P."/>
            <person name="Witzenberger R."/>
            <person name="Denner E.B."/>
            <person name="Busse H.J."/>
            <person name="Neef A."/>
        </authorList>
    </citation>
    <scope>NUCLEOTIDE SEQUENCE [LARGE SCALE GENOMIC DNA]</scope>
    <source>
        <strain evidence="1 2">DSM 14551</strain>
    </source>
</reference>
<dbReference type="AlphaFoldDB" id="A0A246JXI0"/>
<organism evidence="1 2">
    <name type="scientific">Sphingopyxis witflariensis</name>
    <dbReference type="NCBI Taxonomy" id="173675"/>
    <lineage>
        <taxon>Bacteria</taxon>
        <taxon>Pseudomonadati</taxon>
        <taxon>Pseudomonadota</taxon>
        <taxon>Alphaproteobacteria</taxon>
        <taxon>Sphingomonadales</taxon>
        <taxon>Sphingomonadaceae</taxon>
        <taxon>Sphingopyxis</taxon>
    </lineage>
</organism>
<name>A0A246JXI0_9SPHN</name>
<keyword evidence="2" id="KW-1185">Reference proteome</keyword>
<evidence type="ECO:0000313" key="1">
    <source>
        <dbReference type="EMBL" id="OWQ97805.1"/>
    </source>
</evidence>
<comment type="caution">
    <text evidence="1">The sequence shown here is derived from an EMBL/GenBank/DDBJ whole genome shotgun (WGS) entry which is preliminary data.</text>
</comment>
<gene>
    <name evidence="1" type="ORF">CDQ91_09125</name>
</gene>